<dbReference type="Gene3D" id="3.40.50.720">
    <property type="entry name" value="NAD(P)-binding Rossmann-like Domain"/>
    <property type="match status" value="1"/>
</dbReference>
<keyword evidence="3 5" id="KW-0689">Ribosomal protein</keyword>
<accession>A0A8H7PCZ8</accession>
<proteinExistence type="inferred from homology"/>
<feature type="domain" description="GFO/IDH/MocA-like oxidoreductase" evidence="7">
    <location>
        <begin position="356"/>
        <end position="442"/>
    </location>
</feature>
<evidence type="ECO:0000313" key="8">
    <source>
        <dbReference type="EMBL" id="KAG2171588.1"/>
    </source>
</evidence>
<evidence type="ECO:0000259" key="7">
    <source>
        <dbReference type="Pfam" id="PF22725"/>
    </source>
</evidence>
<dbReference type="InterPro" id="IPR018256">
    <property type="entry name" value="Ribosomal_eL13_CS"/>
</dbReference>
<evidence type="ECO:0000313" key="9">
    <source>
        <dbReference type="Proteomes" id="UP000654370"/>
    </source>
</evidence>
<evidence type="ECO:0000256" key="3">
    <source>
        <dbReference type="ARBA" id="ARBA00022980"/>
    </source>
</evidence>
<evidence type="ECO:0000256" key="5">
    <source>
        <dbReference type="RuleBase" id="RU000572"/>
    </source>
</evidence>
<dbReference type="OrthoDB" id="10264538at2759"/>
<dbReference type="PROSITE" id="PS01104">
    <property type="entry name" value="RIBOSOMAL_L13E"/>
    <property type="match status" value="1"/>
</dbReference>
<dbReference type="AlphaFoldDB" id="A0A8H7PCZ8"/>
<dbReference type="Pfam" id="PF01294">
    <property type="entry name" value="Ribosomal_L13e"/>
    <property type="match status" value="1"/>
</dbReference>
<dbReference type="Pfam" id="PF01408">
    <property type="entry name" value="GFO_IDH_MocA"/>
    <property type="match status" value="1"/>
</dbReference>
<dbReference type="InterPro" id="IPR001380">
    <property type="entry name" value="Ribosomal_eL13"/>
</dbReference>
<comment type="caution">
    <text evidence="8">The sequence shown here is derived from an EMBL/GenBank/DDBJ whole genome shotgun (WGS) entry which is preliminary data.</text>
</comment>
<name>A0A8H7PCZ8_MORIS</name>
<comment type="similarity">
    <text evidence="1 5">Belongs to the eukaryotic ribosomal protein eL13 family.</text>
</comment>
<protein>
    <recommendedName>
        <fullName evidence="5">60S ribosomal protein L13</fullName>
    </recommendedName>
</protein>
<dbReference type="GO" id="GO:0022625">
    <property type="term" value="C:cytosolic large ribosomal subunit"/>
    <property type="evidence" value="ECO:0007669"/>
    <property type="project" value="TreeGrafter"/>
</dbReference>
<dbReference type="GO" id="GO:0003735">
    <property type="term" value="F:structural constituent of ribosome"/>
    <property type="evidence" value="ECO:0007669"/>
    <property type="project" value="InterPro"/>
</dbReference>
<evidence type="ECO:0000259" key="6">
    <source>
        <dbReference type="Pfam" id="PF01408"/>
    </source>
</evidence>
<comment type="similarity">
    <text evidence="2">Belongs to the Gfo/Idh/MocA family.</text>
</comment>
<sequence length="564" mass="63197">MVLKHNNQLPNQHFRKDWQRRVKTWFDQPGRKKSRRIARIQKAARIAPRPVDGLLRPAVRCPTIKYNTKLRAGRGFTLEELKEAGVSRKQALTIGISVDHRRRNKSQESLELNVQRLKAYQAKLIVFPRKAGKAKKGDAEASELSNATQFKGAVLPIEQVVAGEEARAIKEEEKNGSAYKKLRYARSTARTLGAREKRARDKAEEEAAKVCNTFAIDSVNPVRIGLISVAAIAPMSLCIPVAQLGTAIIAGVAARDKTRAQKFAAKWNIPNVFDTYQDLINSDTIEAVYIPLPNGLHLEWAKKALEAGKHVLLEKPAVSNEAQAKELAEIARQHPSLVFVEAFHYRFHPASLLFHSLVNSGQYGTVQKVTSRFNLPDVFSNSDIRKNIDLAGGGAMDMGSYAINTLRWLFGSEPTRVIESKVTTYSHLPEIDKTLVVKYEFPAANSQIGSRAGVADMGWNFSFSTWLPTLFVETDTHILTYYNYLAPSIWHSIKINDKATGKTVETKKEYADIGRFTYTYQLKAFVERIRLNKADSAAWPQVDDMVGNMRAIDLAYTSVGMEPR</sequence>
<dbReference type="EMBL" id="JAEPQZ010000020">
    <property type="protein sequence ID" value="KAG2171588.1"/>
    <property type="molecule type" value="Genomic_DNA"/>
</dbReference>
<feature type="domain" description="Gfo/Idh/MocA-like oxidoreductase N-terminal" evidence="6">
    <location>
        <begin position="246"/>
        <end position="341"/>
    </location>
</feature>
<keyword evidence="9" id="KW-1185">Reference proteome</keyword>
<dbReference type="InterPro" id="IPR036291">
    <property type="entry name" value="NAD(P)-bd_dom_sf"/>
</dbReference>
<dbReference type="GO" id="GO:0006412">
    <property type="term" value="P:translation"/>
    <property type="evidence" value="ECO:0007669"/>
    <property type="project" value="InterPro"/>
</dbReference>
<dbReference type="PANTHER" id="PTHR11722:SF0">
    <property type="entry name" value="LARGE RIBOSOMAL SUBUNIT PROTEIN EL13"/>
    <property type="match status" value="1"/>
</dbReference>
<dbReference type="SUPFAM" id="SSF51735">
    <property type="entry name" value="NAD(P)-binding Rossmann-fold domains"/>
    <property type="match status" value="1"/>
</dbReference>
<dbReference type="GO" id="GO:0000166">
    <property type="term" value="F:nucleotide binding"/>
    <property type="evidence" value="ECO:0007669"/>
    <property type="project" value="InterPro"/>
</dbReference>
<dbReference type="Pfam" id="PF22725">
    <property type="entry name" value="GFO_IDH_MocA_C3"/>
    <property type="match status" value="1"/>
</dbReference>
<gene>
    <name evidence="8" type="ORF">INT43_008314</name>
</gene>
<dbReference type="PANTHER" id="PTHR11722">
    <property type="entry name" value="60S RIBOSOMAL PROTEIN L13"/>
    <property type="match status" value="1"/>
</dbReference>
<dbReference type="SUPFAM" id="SSF55347">
    <property type="entry name" value="Glyceraldehyde-3-phosphate dehydrogenase-like, C-terminal domain"/>
    <property type="match status" value="1"/>
</dbReference>
<dbReference type="HAMAP" id="MF_00499">
    <property type="entry name" value="Ribosomal_eL13"/>
    <property type="match status" value="1"/>
</dbReference>
<dbReference type="InterPro" id="IPR000683">
    <property type="entry name" value="Gfo/Idh/MocA-like_OxRdtase_N"/>
</dbReference>
<dbReference type="Gene3D" id="3.30.360.10">
    <property type="entry name" value="Dihydrodipicolinate Reductase, domain 2"/>
    <property type="match status" value="1"/>
</dbReference>
<dbReference type="GO" id="GO:0003723">
    <property type="term" value="F:RNA binding"/>
    <property type="evidence" value="ECO:0007669"/>
    <property type="project" value="TreeGrafter"/>
</dbReference>
<dbReference type="InterPro" id="IPR055170">
    <property type="entry name" value="GFO_IDH_MocA-like_dom"/>
</dbReference>
<feature type="non-terminal residue" evidence="8">
    <location>
        <position position="1"/>
    </location>
</feature>
<organism evidence="8 9">
    <name type="scientific">Mortierella isabellina</name>
    <name type="common">Filamentous fungus</name>
    <name type="synonym">Umbelopsis isabellina</name>
    <dbReference type="NCBI Taxonomy" id="91625"/>
    <lineage>
        <taxon>Eukaryota</taxon>
        <taxon>Fungi</taxon>
        <taxon>Fungi incertae sedis</taxon>
        <taxon>Mucoromycota</taxon>
        <taxon>Mucoromycotina</taxon>
        <taxon>Umbelopsidomycetes</taxon>
        <taxon>Umbelopsidales</taxon>
        <taxon>Umbelopsidaceae</taxon>
        <taxon>Umbelopsis</taxon>
    </lineage>
</organism>
<dbReference type="Proteomes" id="UP000654370">
    <property type="component" value="Unassembled WGS sequence"/>
</dbReference>
<evidence type="ECO:0000256" key="1">
    <source>
        <dbReference type="ARBA" id="ARBA00005640"/>
    </source>
</evidence>
<keyword evidence="4 5" id="KW-0687">Ribonucleoprotein</keyword>
<dbReference type="Gene3D" id="1.20.5.110">
    <property type="match status" value="1"/>
</dbReference>
<evidence type="ECO:0000256" key="4">
    <source>
        <dbReference type="ARBA" id="ARBA00023274"/>
    </source>
</evidence>
<evidence type="ECO:0000256" key="2">
    <source>
        <dbReference type="ARBA" id="ARBA00010928"/>
    </source>
</evidence>
<dbReference type="FunFam" id="1.20.5.110:FF:000003">
    <property type="entry name" value="60S ribosomal protein L13"/>
    <property type="match status" value="1"/>
</dbReference>
<reference evidence="8" key="1">
    <citation type="submission" date="2020-12" db="EMBL/GenBank/DDBJ databases">
        <title>Metabolic potential, ecology and presence of endohyphal bacteria is reflected in genomic diversity of Mucoromycotina.</title>
        <authorList>
            <person name="Muszewska A."/>
            <person name="Okrasinska A."/>
            <person name="Steczkiewicz K."/>
            <person name="Drgas O."/>
            <person name="Orlowska M."/>
            <person name="Perlinska-Lenart U."/>
            <person name="Aleksandrzak-Piekarczyk T."/>
            <person name="Szatraj K."/>
            <person name="Zielenkiewicz U."/>
            <person name="Pilsyk S."/>
            <person name="Malc E."/>
            <person name="Mieczkowski P."/>
            <person name="Kruszewska J.S."/>
            <person name="Biernat P."/>
            <person name="Pawlowska J."/>
        </authorList>
    </citation>
    <scope>NUCLEOTIDE SEQUENCE</scope>
    <source>
        <strain evidence="8">WA0000067209</strain>
    </source>
</reference>